<protein>
    <submittedName>
        <fullName evidence="4">Uncharacterized protein</fullName>
    </submittedName>
</protein>
<keyword evidence="3" id="KW-1133">Transmembrane helix</keyword>
<organism evidence="4 5">
    <name type="scientific">Zasmidium cellare</name>
    <name type="common">Wine cellar mold</name>
    <name type="synonym">Racodium cellare</name>
    <dbReference type="NCBI Taxonomy" id="395010"/>
    <lineage>
        <taxon>Eukaryota</taxon>
        <taxon>Fungi</taxon>
        <taxon>Dikarya</taxon>
        <taxon>Ascomycota</taxon>
        <taxon>Pezizomycotina</taxon>
        <taxon>Dothideomycetes</taxon>
        <taxon>Dothideomycetidae</taxon>
        <taxon>Mycosphaerellales</taxon>
        <taxon>Mycosphaerellaceae</taxon>
        <taxon>Zasmidium</taxon>
    </lineage>
</organism>
<reference evidence="4 5" key="1">
    <citation type="journal article" date="2023" name="G3 (Bethesda)">
        <title>A chromosome-level genome assembly of Zasmidium syzygii isolated from banana leaves.</title>
        <authorList>
            <person name="van Westerhoven A.C."/>
            <person name="Mehrabi R."/>
            <person name="Talebi R."/>
            <person name="Steentjes M.B.F."/>
            <person name="Corcolon B."/>
            <person name="Chong P.A."/>
            <person name="Kema G.H.J."/>
            <person name="Seidl M.F."/>
        </authorList>
    </citation>
    <scope>NUCLEOTIDE SEQUENCE [LARGE SCALE GENOMIC DNA]</scope>
    <source>
        <strain evidence="4 5">P124</strain>
    </source>
</reference>
<evidence type="ECO:0000256" key="2">
    <source>
        <dbReference type="SAM" id="MobiDB-lite"/>
    </source>
</evidence>
<feature type="coiled-coil region" evidence="1">
    <location>
        <begin position="317"/>
        <end position="358"/>
    </location>
</feature>
<dbReference type="SUPFAM" id="SSF57997">
    <property type="entry name" value="Tropomyosin"/>
    <property type="match status" value="1"/>
</dbReference>
<comment type="caution">
    <text evidence="4">The sequence shown here is derived from an EMBL/GenBank/DDBJ whole genome shotgun (WGS) entry which is preliminary data.</text>
</comment>
<keyword evidence="3" id="KW-0812">Transmembrane</keyword>
<keyword evidence="3" id="KW-0472">Membrane</keyword>
<feature type="region of interest" description="Disordered" evidence="2">
    <location>
        <begin position="126"/>
        <end position="149"/>
    </location>
</feature>
<evidence type="ECO:0000256" key="1">
    <source>
        <dbReference type="SAM" id="Coils"/>
    </source>
</evidence>
<sequence>MSSAEAEADKMGRKGGFEKARDERDALRIQVVQLQRDAEKYQKSIAEREHDNETLEAKLKSLEEAVKSDNNTTAERHNNDEILEAKVAELQQEALLYHNTIAERETQNEALEARIKSLEERFKSENKTLKETTASSAKEATEADGRAREANKELQKLKEQLEVKDEQIQEFKVIVTDMYTDQNNKETERRQLQALLNDAEARLRGSEENSMRLEEELEELRKVMTLVKDRLGQLLTNWGQDITSDNVLAYIDQIEESRLPKASSQVSLSTAFENGARAKGGDRKISMSDELARAAESMDDDRGEDEPVETNGYGQYIEELEKQNTALLEENANLKADMKALMEKVKTLEANLEAVELNNEWTRAYVEKLQKENEELQKGTTSLQVGTPATATATTTAEETITKIVEKPVERPATLSYYLFKAPWYVKLLLLVLAIGYVWNNYSTWTERRMWLDANEKPWLSSEIYHGYMARQSESIFPLFTIESGPWVEWIEYEVLGYLRVMPG</sequence>
<dbReference type="Proteomes" id="UP001305779">
    <property type="component" value="Unassembled WGS sequence"/>
</dbReference>
<feature type="region of interest" description="Disordered" evidence="2">
    <location>
        <begin position="1"/>
        <end position="22"/>
    </location>
</feature>
<keyword evidence="5" id="KW-1185">Reference proteome</keyword>
<gene>
    <name evidence="4" type="ORF">PRZ48_006434</name>
</gene>
<evidence type="ECO:0000256" key="3">
    <source>
        <dbReference type="SAM" id="Phobius"/>
    </source>
</evidence>
<accession>A0ABR0ENC7</accession>
<proteinExistence type="predicted"/>
<keyword evidence="1" id="KW-0175">Coiled coil</keyword>
<dbReference type="EMBL" id="JAXOVC010000004">
    <property type="protein sequence ID" value="KAK4503007.1"/>
    <property type="molecule type" value="Genomic_DNA"/>
</dbReference>
<feature type="compositionally biased region" description="Basic and acidic residues" evidence="2">
    <location>
        <begin position="7"/>
        <end position="22"/>
    </location>
</feature>
<name>A0ABR0ENC7_ZASCE</name>
<evidence type="ECO:0000313" key="5">
    <source>
        <dbReference type="Proteomes" id="UP001305779"/>
    </source>
</evidence>
<feature type="transmembrane region" description="Helical" evidence="3">
    <location>
        <begin position="424"/>
        <end position="442"/>
    </location>
</feature>
<feature type="compositionally biased region" description="Basic and acidic residues" evidence="2">
    <location>
        <begin position="139"/>
        <end position="149"/>
    </location>
</feature>
<evidence type="ECO:0000313" key="4">
    <source>
        <dbReference type="EMBL" id="KAK4503007.1"/>
    </source>
</evidence>